<evidence type="ECO:0000256" key="3">
    <source>
        <dbReference type="ARBA" id="ARBA00022989"/>
    </source>
</evidence>
<sequence>MESVQQQSSPRWMLRNTFIEIVDDVSDSDGFSSLLMRANSDSVLYEGYSRRHAAEQSEPEHETKSGKTSGASPKSSEESMESELDSWSDAETTPDTMEGEKSLPLPCYHHIADSHSGRSTPRAAGQYVVQTPSPRRMDWPASSFGDTGLPTEEIRSDPMPDLVPPTRGHVPKAHAGRRDVSRHALQSLLAEVAQLEQENELLRRLAQEPEEPTSRNNAQVVNPSEQASGTGWTAVLVPAGLVPGSSSSSQMPFSAETFTSSHGPHSELTVASTMPRRRRLRSRKGNAALEAEISLPRGSQSNATQASNTECDKPMEEWTTVMLRNLPNNYNRAMILALLDKEGFEGKYNFLYLPIDFRTRACMGYAFVNLVDPAHVPDFWAKFSGYSNWVVRSKKLCGVSWSEPHQGLESHVERYRNSPIMHESVPDEYRPIVLQNGVRVAFPEPSKSSRPPRSRHPASHLDGKGHSQRKRHTSADDARRKLSGRVRGNQYNVIDVVSLTSLVFNILVLSSEASEGVLLVKLCILPLIKLMRLFRRCDQLRLVILAVSEIREVLYAWFVIAAIGILSLAVATYLAEPAVVETLPQALNMMYLTISAVGSEAQSSTSTSGSTVATIASTLAAAGSVLYMAIPVGFVGHRLALRWQDRDYLVLRWRTRRHLYEWGFQELDLEKIIRDFDSAGSGQITLEGFGRMIQELHLQIPARRALALFRDMDVNQSTKYAVHGAGLCDLGPQSRAQPHRSSTLPGSLNAMAPKAAAVPYTGQEFKDASKPVEVSGMAKLGLFAFFVLTRAVHPTIIDASKSVDPETGKKFFAYGNMTVVLGETVVTLIIAQLMCVGIGGMDEWRQIWSPRPMKIFSLIGFMYALGDYLEMASMGSLGGAAYQILLQSKLVITALMIWGIKGTKQTALQWNILVLVMFSMCVYMLGGKSDSSGGAIPIAGVLNVLLKVTVSCLCAVLSDKYMKDFKNEPIYMQLVQFKCAWFATILVISFLDGKTWQNGFFSGWDPTVCGVLASFTIKGWSTFYLLALLDSVLKNIGEACAVLVIYAAQVALPMFDDQFEIPTFLSVMVVILSVTAYVGSKDVVEKAAKYDKMQSK</sequence>
<feature type="coiled-coil region" evidence="5">
    <location>
        <begin position="178"/>
        <end position="208"/>
    </location>
</feature>
<dbReference type="InterPro" id="IPR011992">
    <property type="entry name" value="EF-hand-dom_pair"/>
</dbReference>
<feature type="transmembrane region" description="Helical" evidence="7">
    <location>
        <begin position="554"/>
        <end position="575"/>
    </location>
</feature>
<proteinExistence type="predicted"/>
<evidence type="ECO:0000313" key="9">
    <source>
        <dbReference type="EMBL" id="OLP94119.1"/>
    </source>
</evidence>
<evidence type="ECO:0000256" key="7">
    <source>
        <dbReference type="SAM" id="Phobius"/>
    </source>
</evidence>
<dbReference type="GO" id="GO:0015165">
    <property type="term" value="F:pyrimidine nucleotide-sugar transmembrane transporter activity"/>
    <property type="evidence" value="ECO:0007669"/>
    <property type="project" value="InterPro"/>
</dbReference>
<dbReference type="PANTHER" id="PTHR10231">
    <property type="entry name" value="NUCLEOTIDE-SUGAR TRANSMEMBRANE TRANSPORTER"/>
    <property type="match status" value="1"/>
</dbReference>
<comment type="subcellular location">
    <subcellularLocation>
        <location evidence="1">Membrane</location>
        <topology evidence="1">Multi-pass membrane protein</topology>
    </subcellularLocation>
</comment>
<dbReference type="PROSITE" id="PS50222">
    <property type="entry name" value="EF_HAND_2"/>
    <property type="match status" value="1"/>
</dbReference>
<feature type="compositionally biased region" description="Basic residues" evidence="6">
    <location>
        <begin position="275"/>
        <end position="284"/>
    </location>
</feature>
<dbReference type="EMBL" id="LSRX01000555">
    <property type="protein sequence ID" value="OLP94119.1"/>
    <property type="molecule type" value="Genomic_DNA"/>
</dbReference>
<protein>
    <submittedName>
        <fullName evidence="9">Protein MEI2-like 4</fullName>
    </submittedName>
</protein>
<dbReference type="Gene3D" id="1.10.287.70">
    <property type="match status" value="1"/>
</dbReference>
<feature type="region of interest" description="Disordered" evidence="6">
    <location>
        <begin position="208"/>
        <end position="227"/>
    </location>
</feature>
<evidence type="ECO:0000256" key="6">
    <source>
        <dbReference type="SAM" id="MobiDB-lite"/>
    </source>
</evidence>
<name>A0A1Q9DG42_SYMMI</name>
<feature type="transmembrane region" description="Helical" evidence="7">
    <location>
        <begin position="907"/>
        <end position="926"/>
    </location>
</feature>
<dbReference type="GO" id="GO:0003676">
    <property type="term" value="F:nucleic acid binding"/>
    <property type="evidence" value="ECO:0007669"/>
    <property type="project" value="InterPro"/>
</dbReference>
<feature type="transmembrane region" description="Helical" evidence="7">
    <location>
        <begin position="1036"/>
        <end position="1055"/>
    </location>
</feature>
<dbReference type="AlphaFoldDB" id="A0A1Q9DG42"/>
<feature type="region of interest" description="Disordered" evidence="6">
    <location>
        <begin position="443"/>
        <end position="481"/>
    </location>
</feature>
<feature type="compositionally biased region" description="Polar residues" evidence="6">
    <location>
        <begin position="250"/>
        <end position="263"/>
    </location>
</feature>
<dbReference type="SUPFAM" id="SSF54928">
    <property type="entry name" value="RNA-binding domain, RBD"/>
    <property type="match status" value="1"/>
</dbReference>
<feature type="transmembrane region" description="Helical" evidence="7">
    <location>
        <begin position="1011"/>
        <end position="1029"/>
    </location>
</feature>
<feature type="transmembrane region" description="Helical" evidence="7">
    <location>
        <begin position="817"/>
        <end position="841"/>
    </location>
</feature>
<evidence type="ECO:0000256" key="2">
    <source>
        <dbReference type="ARBA" id="ARBA00022692"/>
    </source>
</evidence>
<feature type="compositionally biased region" description="Polar residues" evidence="6">
    <location>
        <begin position="214"/>
        <end position="227"/>
    </location>
</feature>
<feature type="region of interest" description="Disordered" evidence="6">
    <location>
        <begin position="245"/>
        <end position="312"/>
    </location>
</feature>
<organism evidence="9 10">
    <name type="scientific">Symbiodinium microadriaticum</name>
    <name type="common">Dinoflagellate</name>
    <name type="synonym">Zooxanthella microadriatica</name>
    <dbReference type="NCBI Taxonomy" id="2951"/>
    <lineage>
        <taxon>Eukaryota</taxon>
        <taxon>Sar</taxon>
        <taxon>Alveolata</taxon>
        <taxon>Dinophyceae</taxon>
        <taxon>Suessiales</taxon>
        <taxon>Symbiodiniaceae</taxon>
        <taxon>Symbiodinium</taxon>
    </lineage>
</organism>
<dbReference type="GO" id="GO:0005509">
    <property type="term" value="F:calcium ion binding"/>
    <property type="evidence" value="ECO:0007669"/>
    <property type="project" value="InterPro"/>
</dbReference>
<dbReference type="InterPro" id="IPR002048">
    <property type="entry name" value="EF_hand_dom"/>
</dbReference>
<feature type="compositionally biased region" description="Polar residues" evidence="6">
    <location>
        <begin position="297"/>
        <end position="309"/>
    </location>
</feature>
<feature type="transmembrane region" description="Helical" evidence="7">
    <location>
        <begin position="970"/>
        <end position="991"/>
    </location>
</feature>
<keyword evidence="2 7" id="KW-0812">Transmembrane</keyword>
<evidence type="ECO:0000256" key="5">
    <source>
        <dbReference type="SAM" id="Coils"/>
    </source>
</evidence>
<feature type="transmembrane region" description="Helical" evidence="7">
    <location>
        <begin position="938"/>
        <end position="958"/>
    </location>
</feature>
<feature type="transmembrane region" description="Helical" evidence="7">
    <location>
        <begin position="612"/>
        <end position="636"/>
    </location>
</feature>
<dbReference type="SUPFAM" id="SSF47473">
    <property type="entry name" value="EF-hand"/>
    <property type="match status" value="1"/>
</dbReference>
<feature type="compositionally biased region" description="Acidic residues" evidence="6">
    <location>
        <begin position="78"/>
        <end position="88"/>
    </location>
</feature>
<dbReference type="Pfam" id="PF04059">
    <property type="entry name" value="RRM_2"/>
    <property type="match status" value="1"/>
</dbReference>
<dbReference type="Proteomes" id="UP000186817">
    <property type="component" value="Unassembled WGS sequence"/>
</dbReference>
<feature type="transmembrane region" description="Helical" evidence="7">
    <location>
        <begin position="881"/>
        <end position="900"/>
    </location>
</feature>
<dbReference type="InterPro" id="IPR035979">
    <property type="entry name" value="RBD_domain_sf"/>
</dbReference>
<accession>A0A1Q9DG42</accession>
<dbReference type="CDD" id="cd12277">
    <property type="entry name" value="RRM3_MEI2_EAR1_like"/>
    <property type="match status" value="1"/>
</dbReference>
<feature type="transmembrane region" description="Helical" evidence="7">
    <location>
        <begin position="1061"/>
        <end position="1079"/>
    </location>
</feature>
<evidence type="ECO:0000313" key="10">
    <source>
        <dbReference type="Proteomes" id="UP000186817"/>
    </source>
</evidence>
<dbReference type="OrthoDB" id="419167at2759"/>
<feature type="domain" description="EF-hand" evidence="8">
    <location>
        <begin position="664"/>
        <end position="699"/>
    </location>
</feature>
<dbReference type="GO" id="GO:0000139">
    <property type="term" value="C:Golgi membrane"/>
    <property type="evidence" value="ECO:0007669"/>
    <property type="project" value="InterPro"/>
</dbReference>
<reference evidence="9 10" key="1">
    <citation type="submission" date="2016-02" db="EMBL/GenBank/DDBJ databases">
        <title>Genome analysis of coral dinoflagellate symbionts highlights evolutionary adaptations to a symbiotic lifestyle.</title>
        <authorList>
            <person name="Aranda M."/>
            <person name="Li Y."/>
            <person name="Liew Y.J."/>
            <person name="Baumgarten S."/>
            <person name="Simakov O."/>
            <person name="Wilson M."/>
            <person name="Piel J."/>
            <person name="Ashoor H."/>
            <person name="Bougouffa S."/>
            <person name="Bajic V.B."/>
            <person name="Ryu T."/>
            <person name="Ravasi T."/>
            <person name="Bayer T."/>
            <person name="Micklem G."/>
            <person name="Kim H."/>
            <person name="Bhak J."/>
            <person name="Lajeunesse T.C."/>
            <person name="Voolstra C.R."/>
        </authorList>
    </citation>
    <scope>NUCLEOTIDE SEQUENCE [LARGE SCALE GENOMIC DNA]</scope>
    <source>
        <strain evidence="9 10">CCMP2467</strain>
    </source>
</reference>
<keyword evidence="4 7" id="KW-0472">Membrane</keyword>
<feature type="compositionally biased region" description="Basic and acidic residues" evidence="6">
    <location>
        <begin position="49"/>
        <end position="65"/>
    </location>
</feature>
<keyword evidence="3 7" id="KW-1133">Transmembrane helix</keyword>
<comment type="caution">
    <text evidence="9">The sequence shown here is derived from an EMBL/GenBank/DDBJ whole genome shotgun (WGS) entry which is preliminary data.</text>
</comment>
<dbReference type="InterPro" id="IPR007201">
    <property type="entry name" value="Mei2-like_Rrm_C"/>
</dbReference>
<evidence type="ECO:0000256" key="4">
    <source>
        <dbReference type="ARBA" id="ARBA00023136"/>
    </source>
</evidence>
<feature type="region of interest" description="Disordered" evidence="6">
    <location>
        <begin position="49"/>
        <end position="122"/>
    </location>
</feature>
<evidence type="ECO:0000259" key="8">
    <source>
        <dbReference type="PROSITE" id="PS50222"/>
    </source>
</evidence>
<keyword evidence="10" id="KW-1185">Reference proteome</keyword>
<gene>
    <name evidence="9" type="primary">ML4</name>
    <name evidence="9" type="ORF">AK812_SmicGene23870</name>
</gene>
<dbReference type="Pfam" id="PF04142">
    <property type="entry name" value="Nuc_sug_transp"/>
    <property type="match status" value="1"/>
</dbReference>
<keyword evidence="5" id="KW-0175">Coiled coil</keyword>
<feature type="transmembrane region" description="Helical" evidence="7">
    <location>
        <begin position="516"/>
        <end position="534"/>
    </location>
</feature>
<evidence type="ECO:0000256" key="1">
    <source>
        <dbReference type="ARBA" id="ARBA00004141"/>
    </source>
</evidence>
<dbReference type="InterPro" id="IPR007271">
    <property type="entry name" value="Nuc_sug_transpt"/>
</dbReference>